<dbReference type="PANTHER" id="PTHR48081">
    <property type="entry name" value="AB HYDROLASE SUPERFAMILY PROTEIN C4A8.06C"/>
    <property type="match status" value="1"/>
</dbReference>
<dbReference type="GO" id="GO:0016787">
    <property type="term" value="F:hydrolase activity"/>
    <property type="evidence" value="ECO:0007669"/>
    <property type="project" value="UniProtKB-KW"/>
</dbReference>
<dbReference type="AlphaFoldDB" id="A0A0G2HWS4"/>
<evidence type="ECO:0000256" key="2">
    <source>
        <dbReference type="ARBA" id="ARBA00022801"/>
    </source>
</evidence>
<dbReference type="InterPro" id="IPR002168">
    <property type="entry name" value="Lipase_GDXG_HIS_AS"/>
</dbReference>
<dbReference type="EMBL" id="LCZI01001061">
    <property type="protein sequence ID" value="KKZ62533.1"/>
    <property type="molecule type" value="Genomic_DNA"/>
</dbReference>
<comment type="caution">
    <text evidence="4">The sequence shown here is derived from an EMBL/GenBank/DDBJ whole genome shotgun (WGS) entry which is preliminary data.</text>
</comment>
<dbReference type="InterPro" id="IPR050300">
    <property type="entry name" value="GDXG_lipolytic_enzyme"/>
</dbReference>
<organism evidence="4 5">
    <name type="scientific">[Emmonsia] crescens</name>
    <dbReference type="NCBI Taxonomy" id="73230"/>
    <lineage>
        <taxon>Eukaryota</taxon>
        <taxon>Fungi</taxon>
        <taxon>Dikarya</taxon>
        <taxon>Ascomycota</taxon>
        <taxon>Pezizomycotina</taxon>
        <taxon>Eurotiomycetes</taxon>
        <taxon>Eurotiomycetidae</taxon>
        <taxon>Onygenales</taxon>
        <taxon>Ajellomycetaceae</taxon>
        <taxon>Emergomyces</taxon>
    </lineage>
</organism>
<proteinExistence type="inferred from homology"/>
<protein>
    <recommendedName>
        <fullName evidence="3">Alpha/beta hydrolase fold-3 domain-containing protein</fullName>
    </recommendedName>
</protein>
<dbReference type="Gene3D" id="3.40.50.1820">
    <property type="entry name" value="alpha/beta hydrolase"/>
    <property type="match status" value="1"/>
</dbReference>
<reference evidence="5" key="1">
    <citation type="journal article" date="2015" name="PLoS Genet.">
        <title>The dynamic genome and transcriptome of the human fungal pathogen Blastomyces and close relative Emmonsia.</title>
        <authorList>
            <person name="Munoz J.F."/>
            <person name="Gauthier G.M."/>
            <person name="Desjardins C.A."/>
            <person name="Gallo J.E."/>
            <person name="Holder J."/>
            <person name="Sullivan T.D."/>
            <person name="Marty A.J."/>
            <person name="Carmen J.C."/>
            <person name="Chen Z."/>
            <person name="Ding L."/>
            <person name="Gujja S."/>
            <person name="Magrini V."/>
            <person name="Misas E."/>
            <person name="Mitreva M."/>
            <person name="Priest M."/>
            <person name="Saif S."/>
            <person name="Whiston E.A."/>
            <person name="Young S."/>
            <person name="Zeng Q."/>
            <person name="Goldman W.E."/>
            <person name="Mardis E.R."/>
            <person name="Taylor J.W."/>
            <person name="McEwen J.G."/>
            <person name="Clay O.K."/>
            <person name="Klein B.S."/>
            <person name="Cuomo C.A."/>
        </authorList>
    </citation>
    <scope>NUCLEOTIDE SEQUENCE [LARGE SCALE GENOMIC DNA]</scope>
    <source>
        <strain evidence="5">UAMH 3008</strain>
    </source>
</reference>
<comment type="similarity">
    <text evidence="1">Belongs to the 'GDXG' lipolytic enzyme family.</text>
</comment>
<evidence type="ECO:0000256" key="1">
    <source>
        <dbReference type="ARBA" id="ARBA00010515"/>
    </source>
</evidence>
<dbReference type="Proteomes" id="UP000034164">
    <property type="component" value="Unassembled WGS sequence"/>
</dbReference>
<dbReference type="InterPro" id="IPR013094">
    <property type="entry name" value="AB_hydrolase_3"/>
</dbReference>
<dbReference type="PROSITE" id="PS01173">
    <property type="entry name" value="LIPASE_GDXG_HIS"/>
    <property type="match status" value="1"/>
</dbReference>
<dbReference type="OrthoDB" id="5354320at2759"/>
<dbReference type="InterPro" id="IPR029058">
    <property type="entry name" value="AB_hydrolase_fold"/>
</dbReference>
<dbReference type="SUPFAM" id="SSF53474">
    <property type="entry name" value="alpha/beta-Hydrolases"/>
    <property type="match status" value="1"/>
</dbReference>
<dbReference type="PANTHER" id="PTHR48081:SF25">
    <property type="entry name" value="PUTATIVE (AFU_ORTHOLOGUE AFUA_3G11560)-RELATED"/>
    <property type="match status" value="1"/>
</dbReference>
<accession>A0A0G2HWS4</accession>
<gene>
    <name evidence="4" type="ORF">EMCG_02939</name>
</gene>
<dbReference type="Pfam" id="PF07859">
    <property type="entry name" value="Abhydrolase_3"/>
    <property type="match status" value="1"/>
</dbReference>
<keyword evidence="2" id="KW-0378">Hydrolase</keyword>
<evidence type="ECO:0000313" key="4">
    <source>
        <dbReference type="EMBL" id="KKZ62533.1"/>
    </source>
</evidence>
<name>A0A0G2HWS4_9EURO</name>
<sequence>MDGKLNFATLKALAVRVPLLLKITALHVFKRSPAAGKQDLQVELVVNLLRSFITFSHPLGKAQRGTLKDPGIKGPMWISKIKMPKPAENSVLQSLIKAIEHHKEGHETYDVPEPADVEAEWTGHRSGVGAKAPQLDISEEEKYKRMMEEVKEDITILYLHGGAYYLMDPCSHRSTTARLAKETGGRCLSVRYRLAPQNPFPAAILDALVAYLYLLSPPEGSLHSAVPANKIVIAGDSAGGGLSLALLQTILTIRHLSPNPTIRFHGKDVPLELPAGVATSSPFGDITVSLPSTARNLQLDYLMPIQDHNLEFKPMPIPDDSVWPSSPPRAEVYANANILSHPLVSPLSGPKEIWKGAPPIFITIGEELIEDDGTYLAKKVHDAGGTAVLERFEGMPHCFAMIFTGSAAGKRCFRGWADFCLDAVNGRVKRTGEALYINHNGQTTVTKKLSEIGTLSYEEVQQTMESARDWRMKGESILVKAWEQSQNKAKL</sequence>
<dbReference type="VEuPathDB" id="FungiDB:EMCG_02939"/>
<feature type="domain" description="Alpha/beta hydrolase fold-3" evidence="3">
    <location>
        <begin position="156"/>
        <end position="400"/>
    </location>
</feature>
<evidence type="ECO:0000313" key="5">
    <source>
        <dbReference type="Proteomes" id="UP000034164"/>
    </source>
</evidence>
<evidence type="ECO:0000259" key="3">
    <source>
        <dbReference type="Pfam" id="PF07859"/>
    </source>
</evidence>